<keyword evidence="7" id="KW-0472">Membrane</keyword>
<comment type="caution">
    <text evidence="7">Lacks conserved residue(s) required for the propagation of feature annotation.</text>
</comment>
<feature type="transmembrane region" description="Helical" evidence="7">
    <location>
        <begin position="480"/>
        <end position="498"/>
    </location>
</feature>
<evidence type="ECO:0000256" key="2">
    <source>
        <dbReference type="ARBA" id="ARBA00009370"/>
    </source>
</evidence>
<comment type="similarity">
    <text evidence="2 7">Belongs to the peptidase S26 family.</text>
</comment>
<dbReference type="GO" id="GO:0016020">
    <property type="term" value="C:membrane"/>
    <property type="evidence" value="ECO:0007669"/>
    <property type="project" value="UniProtKB-SubCell"/>
</dbReference>
<reference evidence="9 12" key="1">
    <citation type="submission" date="2021-11" db="EMBL/GenBank/DDBJ databases">
        <title>Draft genome sequence of Capnocytophaga sp. strain KC07075 isolated from cat oral cavity.</title>
        <authorList>
            <person name="Suzuki M."/>
            <person name="Imaoka K."/>
            <person name="Kimura M."/>
            <person name="Morikawa S."/>
            <person name="Maeda K."/>
        </authorList>
    </citation>
    <scope>NUCLEOTIDE SEQUENCE</scope>
    <source>
        <strain evidence="9">KC07075</strain>
        <strain evidence="10 12">KC07079</strain>
    </source>
</reference>
<evidence type="ECO:0000256" key="7">
    <source>
        <dbReference type="RuleBase" id="RU362042"/>
    </source>
</evidence>
<dbReference type="CDD" id="cd06530">
    <property type="entry name" value="S26_SPase_I"/>
    <property type="match status" value="2"/>
</dbReference>
<keyword evidence="5 7" id="KW-0378">Hydrolase</keyword>
<dbReference type="Gene3D" id="2.10.109.10">
    <property type="entry name" value="Umud Fragment, subunit A"/>
    <property type="match status" value="2"/>
</dbReference>
<organism evidence="9 11">
    <name type="scientific">Capnocytophaga catalasegens</name>
    <dbReference type="NCBI Taxonomy" id="1004260"/>
    <lineage>
        <taxon>Bacteria</taxon>
        <taxon>Pseudomonadati</taxon>
        <taxon>Bacteroidota</taxon>
        <taxon>Flavobacteriia</taxon>
        <taxon>Flavobacteriales</taxon>
        <taxon>Flavobacteriaceae</taxon>
        <taxon>Capnocytophaga</taxon>
    </lineage>
</organism>
<dbReference type="GO" id="GO:0006465">
    <property type="term" value="P:signal peptide processing"/>
    <property type="evidence" value="ECO:0007669"/>
    <property type="project" value="InterPro"/>
</dbReference>
<evidence type="ECO:0000256" key="3">
    <source>
        <dbReference type="ARBA" id="ARBA00013208"/>
    </source>
</evidence>
<dbReference type="PRINTS" id="PR00727">
    <property type="entry name" value="LEADERPTASE"/>
</dbReference>
<dbReference type="EMBL" id="BQKA01000006">
    <property type="protein sequence ID" value="GJM49358.1"/>
    <property type="molecule type" value="Genomic_DNA"/>
</dbReference>
<feature type="domain" description="Peptidase S26" evidence="8">
    <location>
        <begin position="411"/>
        <end position="449"/>
    </location>
</feature>
<feature type="active site" evidence="6">
    <location>
        <position position="141"/>
    </location>
</feature>
<dbReference type="PANTHER" id="PTHR43390">
    <property type="entry name" value="SIGNAL PEPTIDASE I"/>
    <property type="match status" value="1"/>
</dbReference>
<evidence type="ECO:0000313" key="10">
    <source>
        <dbReference type="EMBL" id="GJM52509.1"/>
    </source>
</evidence>
<dbReference type="InterPro" id="IPR000223">
    <property type="entry name" value="Pept_S26A_signal_pept_1"/>
</dbReference>
<dbReference type="Pfam" id="PF10502">
    <property type="entry name" value="Peptidase_S26"/>
    <property type="match status" value="2"/>
</dbReference>
<keyword evidence="12" id="KW-1185">Reference proteome</keyword>
<dbReference type="EMBL" id="BQKB01000013">
    <property type="protein sequence ID" value="GJM52509.1"/>
    <property type="molecule type" value="Genomic_DNA"/>
</dbReference>
<dbReference type="PANTHER" id="PTHR43390:SF1">
    <property type="entry name" value="CHLOROPLAST PROCESSING PEPTIDASE"/>
    <property type="match status" value="1"/>
</dbReference>
<comment type="subcellular location">
    <subcellularLocation>
        <location evidence="7">Membrane</location>
        <topology evidence="7">Single-pass type II membrane protein</topology>
    </subcellularLocation>
</comment>
<evidence type="ECO:0000256" key="6">
    <source>
        <dbReference type="PIRSR" id="PIRSR600223-1"/>
    </source>
</evidence>
<protein>
    <recommendedName>
        <fullName evidence="4 7">Signal peptidase I</fullName>
        <ecNumber evidence="3 7">3.4.21.89</ecNumber>
    </recommendedName>
</protein>
<gene>
    <name evidence="9" type="primary">lepB</name>
    <name evidence="9" type="ORF">RCZ15_03330</name>
    <name evidence="10" type="ORF">RCZ16_08260</name>
</gene>
<evidence type="ECO:0000256" key="5">
    <source>
        <dbReference type="ARBA" id="ARBA00022801"/>
    </source>
</evidence>
<name>A0AAV5AV31_9FLAO</name>
<feature type="transmembrane region" description="Helical" evidence="7">
    <location>
        <begin position="42"/>
        <end position="62"/>
    </location>
</feature>
<evidence type="ECO:0000313" key="12">
    <source>
        <dbReference type="Proteomes" id="UP001208692"/>
    </source>
</evidence>
<dbReference type="GO" id="GO:0004252">
    <property type="term" value="F:serine-type endopeptidase activity"/>
    <property type="evidence" value="ECO:0007669"/>
    <property type="project" value="InterPro"/>
</dbReference>
<dbReference type="EC" id="3.4.21.89" evidence="3 7"/>
<dbReference type="AlphaFoldDB" id="A0AAV5AV31"/>
<comment type="caution">
    <text evidence="9">The sequence shown here is derived from an EMBL/GenBank/DDBJ whole genome shotgun (WGS) entry which is preliminary data.</text>
</comment>
<feature type="active site" evidence="6">
    <location>
        <position position="240"/>
    </location>
</feature>
<keyword evidence="7" id="KW-0812">Transmembrane</keyword>
<dbReference type="NCBIfam" id="TIGR02227">
    <property type="entry name" value="sigpep_I_bact"/>
    <property type="match status" value="1"/>
</dbReference>
<keyword evidence="7" id="KW-1133">Transmembrane helix</keyword>
<feature type="domain" description="Peptidase S26" evidence="8">
    <location>
        <begin position="112"/>
        <end position="268"/>
    </location>
</feature>
<evidence type="ECO:0000313" key="11">
    <source>
        <dbReference type="Proteomes" id="UP001207736"/>
    </source>
</evidence>
<evidence type="ECO:0000256" key="4">
    <source>
        <dbReference type="ARBA" id="ARBA00019232"/>
    </source>
</evidence>
<dbReference type="InterPro" id="IPR036286">
    <property type="entry name" value="LexA/Signal_pep-like_sf"/>
</dbReference>
<dbReference type="PROSITE" id="PS00761">
    <property type="entry name" value="SPASE_I_3"/>
    <property type="match status" value="1"/>
</dbReference>
<dbReference type="GO" id="GO:0009003">
    <property type="term" value="F:signal peptidase activity"/>
    <property type="evidence" value="ECO:0007669"/>
    <property type="project" value="UniProtKB-EC"/>
</dbReference>
<accession>A0AAV5AV31</accession>
<keyword evidence="7" id="KW-0645">Protease</keyword>
<evidence type="ECO:0000259" key="8">
    <source>
        <dbReference type="Pfam" id="PF10502"/>
    </source>
</evidence>
<comment type="catalytic activity">
    <reaction evidence="1 7">
        <text>Cleavage of hydrophobic, N-terminal signal or leader sequences from secreted and periplasmic proteins.</text>
        <dbReference type="EC" id="3.4.21.89"/>
    </reaction>
</comment>
<dbReference type="Proteomes" id="UP001208692">
    <property type="component" value="Unassembled WGS sequence"/>
</dbReference>
<sequence length="507" mass="59110">MQLLQGLFLWKGYVKAGYKGWKAFVPIWNMIIALKIIKRPWWWVFLVYLPVIGNIMVIAMVYEWLHVFGYQKKRYTLFTILTLGGYLAYVMYLPETKYVGRDEHIIKKNVPAWISAVIFAVVAASAIHTYFIQPYTIPTSSLEKTLLVGDFLFVSKFHYGVRMPMTPVSMPMVHDTIPVVGVKSYLNKIELPYMRLPALQKVKRNDIVVFNWPTDTVRFFRDNSGMHFYKPIDKKSNYVKRAVAVAGDRFEIKDGDVYINGKKEIYPVRAKLQYSYFVKMKDGVTLTPEWLYRQYGITDGMQPLPENVFLIRALTDDVAQKLASLPEVEKIQKVVSPQGEYNQFVFPHNVHFAWNEDNYGPINIPAKGQSVTLSLENLPLYKRIIQVYENNLLEVKGTDIFINGKKSTSYTFKQDYYWMMGDNRHNSEDSRFWGFVPFDHIVGKPVLIWMSIDGNASGLDKIRWNRLFTTVNGKGEPVSYRYYAFAIIILVWGGYEFYSRKRKKQLK</sequence>
<proteinExistence type="inferred from homology"/>
<feature type="transmembrane region" description="Helical" evidence="7">
    <location>
        <begin position="74"/>
        <end position="92"/>
    </location>
</feature>
<feature type="transmembrane region" description="Helical" evidence="7">
    <location>
        <begin position="112"/>
        <end position="132"/>
    </location>
</feature>
<evidence type="ECO:0000256" key="1">
    <source>
        <dbReference type="ARBA" id="ARBA00000677"/>
    </source>
</evidence>
<feature type="transmembrane region" description="Helical" evidence="7">
    <location>
        <begin position="20"/>
        <end position="37"/>
    </location>
</feature>
<dbReference type="Pfam" id="PF18936">
    <property type="entry name" value="DUF5684"/>
    <property type="match status" value="1"/>
</dbReference>
<dbReference type="SUPFAM" id="SSF51306">
    <property type="entry name" value="LexA/Signal peptidase"/>
    <property type="match status" value="1"/>
</dbReference>
<dbReference type="InterPro" id="IPR019533">
    <property type="entry name" value="Peptidase_S26"/>
</dbReference>
<dbReference type="InterPro" id="IPR019758">
    <property type="entry name" value="Pept_S26A_signal_pept_1_CS"/>
</dbReference>
<evidence type="ECO:0000313" key="9">
    <source>
        <dbReference type="EMBL" id="GJM49358.1"/>
    </source>
</evidence>
<dbReference type="InterPro" id="IPR043739">
    <property type="entry name" value="DUF5684"/>
</dbReference>
<dbReference type="Proteomes" id="UP001207736">
    <property type="component" value="Unassembled WGS sequence"/>
</dbReference>